<sequence length="151" mass="16441">MASNENTPTPEEEFQALQMYLNEFNQQIELFSRQFQMIEQARMEMITSVETLKGLKGTTDAVSLLPVGGGAAILAKVIDADSVIVSIGADVSVKKTNDEAVSFMGERITEMEAQGKRLAETVQKLQAQAAEVSGRLEQLYRAGQGQPTGRS</sequence>
<comment type="similarity">
    <text evidence="1">Belongs to the prefoldin subunit alpha family.</text>
</comment>
<feature type="coiled-coil region" evidence="8">
    <location>
        <begin position="108"/>
        <end position="142"/>
    </location>
</feature>
<keyword evidence="10" id="KW-1185">Reference proteome</keyword>
<dbReference type="InterPro" id="IPR004127">
    <property type="entry name" value="Prefoldin_subunit_alpha"/>
</dbReference>
<dbReference type="RefSeq" id="WP_255331981.1">
    <property type="nucleotide sequence ID" value="NZ_VOTZ01000005.1"/>
</dbReference>
<dbReference type="SUPFAM" id="SSF46579">
    <property type="entry name" value="Prefoldin"/>
    <property type="match status" value="1"/>
</dbReference>
<evidence type="ECO:0000256" key="6">
    <source>
        <dbReference type="ARBA" id="ARBA00044231"/>
    </source>
</evidence>
<dbReference type="GO" id="GO:0051082">
    <property type="term" value="F:unfolded protein binding"/>
    <property type="evidence" value="ECO:0007669"/>
    <property type="project" value="UniProtKB-UniRule"/>
</dbReference>
<dbReference type="NCBIfam" id="TIGR00293">
    <property type="entry name" value="prefoldin subunit alpha"/>
    <property type="match status" value="1"/>
</dbReference>
<accession>A0ABD4TGF0</accession>
<comment type="subunit">
    <text evidence="2 7">Heterohexamer of two alpha and four beta subunits.</text>
</comment>
<dbReference type="PANTHER" id="PTHR12674:SF2">
    <property type="entry name" value="PREFOLDIN SUBUNIT 5"/>
    <property type="match status" value="1"/>
</dbReference>
<comment type="subcellular location">
    <subcellularLocation>
        <location evidence="7">Cytoplasm</location>
    </subcellularLocation>
</comment>
<evidence type="ECO:0000256" key="8">
    <source>
        <dbReference type="SAM" id="Coils"/>
    </source>
</evidence>
<keyword evidence="3 7" id="KW-0143">Chaperone</keyword>
<keyword evidence="8" id="KW-0175">Coiled coil</keyword>
<gene>
    <name evidence="7 9" type="primary">pfdA</name>
    <name evidence="9" type="ORF">FTO68_03450</name>
</gene>
<comment type="similarity">
    <text evidence="7">Belongs to the prefoldin alpha subunit family.</text>
</comment>
<dbReference type="GO" id="GO:0016272">
    <property type="term" value="C:prefoldin complex"/>
    <property type="evidence" value="ECO:0007669"/>
    <property type="project" value="UniProtKB-UniRule"/>
</dbReference>
<dbReference type="Proteomes" id="UP001524383">
    <property type="component" value="Unassembled WGS sequence"/>
</dbReference>
<dbReference type="EMBL" id="VOTZ01000005">
    <property type="protein sequence ID" value="MCQ1538047.1"/>
    <property type="molecule type" value="Genomic_DNA"/>
</dbReference>
<evidence type="ECO:0000256" key="4">
    <source>
        <dbReference type="ARBA" id="ARBA00025077"/>
    </source>
</evidence>
<dbReference type="Gene3D" id="1.10.287.370">
    <property type="match status" value="1"/>
</dbReference>
<evidence type="ECO:0000313" key="10">
    <source>
        <dbReference type="Proteomes" id="UP001524383"/>
    </source>
</evidence>
<dbReference type="AlphaFoldDB" id="A0ABD4TGF0"/>
<evidence type="ECO:0000313" key="9">
    <source>
        <dbReference type="EMBL" id="MCQ1538047.1"/>
    </source>
</evidence>
<comment type="function">
    <text evidence="4 7">Molecular chaperone capable of stabilizing a range of proteins. Seems to fulfill an ATP-independent, HSP70-like function in archaeal de novo protein folding.</text>
</comment>
<evidence type="ECO:0000256" key="5">
    <source>
        <dbReference type="ARBA" id="ARBA00044156"/>
    </source>
</evidence>
<proteinExistence type="inferred from homology"/>
<evidence type="ECO:0000256" key="2">
    <source>
        <dbReference type="ARBA" id="ARBA00011716"/>
    </source>
</evidence>
<dbReference type="HAMAP" id="MF_00308">
    <property type="entry name" value="PfdA"/>
    <property type="match status" value="1"/>
</dbReference>
<evidence type="ECO:0000256" key="7">
    <source>
        <dbReference type="HAMAP-Rule" id="MF_00308"/>
    </source>
</evidence>
<dbReference type="GO" id="GO:0005737">
    <property type="term" value="C:cytoplasm"/>
    <property type="evidence" value="ECO:0007669"/>
    <property type="project" value="UniProtKB-SubCell"/>
</dbReference>
<organism evidence="9 10">
    <name type="scientific">Methanocalculus taiwanensis</name>
    <dbReference type="NCBI Taxonomy" id="106207"/>
    <lineage>
        <taxon>Archaea</taxon>
        <taxon>Methanobacteriati</taxon>
        <taxon>Methanobacteriota</taxon>
        <taxon>Stenosarchaea group</taxon>
        <taxon>Methanomicrobia</taxon>
        <taxon>Methanomicrobiales</taxon>
        <taxon>Methanocalculaceae</taxon>
        <taxon>Methanocalculus</taxon>
    </lineage>
</organism>
<dbReference type="PANTHER" id="PTHR12674">
    <property type="entry name" value="PREFOLDIN SUBUNIT 5"/>
    <property type="match status" value="1"/>
</dbReference>
<evidence type="ECO:0000256" key="1">
    <source>
        <dbReference type="ARBA" id="ARBA00010048"/>
    </source>
</evidence>
<protein>
    <recommendedName>
        <fullName evidence="5 7">Prefoldin subunit alpha</fullName>
    </recommendedName>
    <alternativeName>
        <fullName evidence="6 7">GimC subunit alpha</fullName>
    </alternativeName>
</protein>
<dbReference type="InterPro" id="IPR011599">
    <property type="entry name" value="PFD_alpha_archaea"/>
</dbReference>
<comment type="caution">
    <text evidence="9">The sequence shown here is derived from an EMBL/GenBank/DDBJ whole genome shotgun (WGS) entry which is preliminary data.</text>
</comment>
<dbReference type="GO" id="GO:0006457">
    <property type="term" value="P:protein folding"/>
    <property type="evidence" value="ECO:0007669"/>
    <property type="project" value="UniProtKB-UniRule"/>
</dbReference>
<name>A0ABD4TGF0_9EURY</name>
<evidence type="ECO:0000256" key="3">
    <source>
        <dbReference type="ARBA" id="ARBA00023186"/>
    </source>
</evidence>
<keyword evidence="7" id="KW-0963">Cytoplasm</keyword>
<dbReference type="CDD" id="cd23160">
    <property type="entry name" value="Prefoldin_alpha_GimC"/>
    <property type="match status" value="1"/>
</dbReference>
<dbReference type="InterPro" id="IPR009053">
    <property type="entry name" value="Prefoldin"/>
</dbReference>
<dbReference type="Pfam" id="PF02996">
    <property type="entry name" value="Prefoldin"/>
    <property type="match status" value="1"/>
</dbReference>
<reference evidence="9 10" key="1">
    <citation type="submission" date="2019-08" db="EMBL/GenBank/DDBJ databases">
        <authorList>
            <person name="Chen S.-C."/>
            <person name="Lai M.-C."/>
            <person name="You Y.-T."/>
        </authorList>
    </citation>
    <scope>NUCLEOTIDE SEQUENCE [LARGE SCALE GENOMIC DNA]</scope>
    <source>
        <strain evidence="9 10">P2F9704a</strain>
    </source>
</reference>